<dbReference type="OrthoDB" id="75792at2759"/>
<keyword evidence="4" id="KW-0963">Cytoplasm</keyword>
<evidence type="ECO:0000256" key="7">
    <source>
        <dbReference type="ARBA" id="ARBA00022933"/>
    </source>
</evidence>
<evidence type="ECO:0000256" key="10">
    <source>
        <dbReference type="SAM" id="MobiDB-lite"/>
    </source>
</evidence>
<evidence type="ECO:0000313" key="13">
    <source>
        <dbReference type="Proteomes" id="UP000789524"/>
    </source>
</evidence>
<dbReference type="Pfam" id="PF06936">
    <property type="entry name" value="Selenoprotein_S"/>
    <property type="match status" value="1"/>
</dbReference>
<comment type="similarity">
    <text evidence="3">Belongs to the selenoprotein S family.</text>
</comment>
<accession>A0A8J2W162</accession>
<dbReference type="InterPro" id="IPR009703">
    <property type="entry name" value="Selenoprotein_S"/>
</dbReference>
<evidence type="ECO:0000256" key="6">
    <source>
        <dbReference type="ARBA" id="ARBA00022824"/>
    </source>
</evidence>
<evidence type="ECO:0000256" key="2">
    <source>
        <dbReference type="ARBA" id="ARBA00004496"/>
    </source>
</evidence>
<dbReference type="EMBL" id="CAKASE010000073">
    <property type="protein sequence ID" value="CAG9574981.1"/>
    <property type="molecule type" value="Genomic_DNA"/>
</dbReference>
<keyword evidence="13" id="KW-1185">Reference proteome</keyword>
<evidence type="ECO:0000256" key="8">
    <source>
        <dbReference type="ARBA" id="ARBA00022989"/>
    </source>
</evidence>
<sequence length="128" mass="14864">MDPVVEEQETTMFNPITLTLSFLSSYGWYIVGASAVIMYAMNQLRPRLDKWREAQEDARYHKDSDLGAARRRAEQEAREKQQRALEEASRRAAEEKKLREERKKAEALERLQKYGSDLGVGRTLRDDG</sequence>
<feature type="region of interest" description="Disordered" evidence="10">
    <location>
        <begin position="58"/>
        <end position="102"/>
    </location>
</feature>
<comment type="caution">
    <text evidence="12">The sequence shown here is derived from an EMBL/GenBank/DDBJ whole genome shotgun (WGS) entry which is preliminary data.</text>
</comment>
<dbReference type="GO" id="GO:0036513">
    <property type="term" value="C:Derlin-1 retrotranslocation complex"/>
    <property type="evidence" value="ECO:0007669"/>
    <property type="project" value="TreeGrafter"/>
</dbReference>
<feature type="transmembrane region" description="Helical" evidence="11">
    <location>
        <begin position="20"/>
        <end position="41"/>
    </location>
</feature>
<evidence type="ECO:0000313" key="12">
    <source>
        <dbReference type="EMBL" id="CAG9574981.1"/>
    </source>
</evidence>
<dbReference type="PANTHER" id="PTHR28621">
    <property type="entry name" value="SELENOPROTEIN S"/>
    <property type="match status" value="1"/>
</dbReference>
<organism evidence="12 13">
    <name type="scientific">Danaus chrysippus</name>
    <name type="common">African queen</name>
    <dbReference type="NCBI Taxonomy" id="151541"/>
    <lineage>
        <taxon>Eukaryota</taxon>
        <taxon>Metazoa</taxon>
        <taxon>Ecdysozoa</taxon>
        <taxon>Arthropoda</taxon>
        <taxon>Hexapoda</taxon>
        <taxon>Insecta</taxon>
        <taxon>Pterygota</taxon>
        <taxon>Neoptera</taxon>
        <taxon>Endopterygota</taxon>
        <taxon>Lepidoptera</taxon>
        <taxon>Glossata</taxon>
        <taxon>Ditrysia</taxon>
        <taxon>Papilionoidea</taxon>
        <taxon>Nymphalidae</taxon>
        <taxon>Danainae</taxon>
        <taxon>Danaini</taxon>
        <taxon>Danaina</taxon>
        <taxon>Danaus</taxon>
        <taxon>Anosia</taxon>
    </lineage>
</organism>
<evidence type="ECO:0000256" key="1">
    <source>
        <dbReference type="ARBA" id="ARBA00004389"/>
    </source>
</evidence>
<keyword evidence="9 11" id="KW-0472">Membrane</keyword>
<dbReference type="Gene3D" id="6.10.250.2950">
    <property type="match status" value="1"/>
</dbReference>
<comment type="subcellular location">
    <subcellularLocation>
        <location evidence="2">Cytoplasm</location>
    </subcellularLocation>
    <subcellularLocation>
        <location evidence="1">Endoplasmic reticulum membrane</location>
        <topology evidence="1">Single-pass membrane protein</topology>
    </subcellularLocation>
</comment>
<reference evidence="12" key="1">
    <citation type="submission" date="2021-09" db="EMBL/GenBank/DDBJ databases">
        <authorList>
            <person name="Martin H S."/>
        </authorList>
    </citation>
    <scope>NUCLEOTIDE SEQUENCE</scope>
</reference>
<dbReference type="GO" id="GO:0030970">
    <property type="term" value="P:retrograde protein transport, ER to cytosol"/>
    <property type="evidence" value="ECO:0007669"/>
    <property type="project" value="TreeGrafter"/>
</dbReference>
<evidence type="ECO:0000256" key="9">
    <source>
        <dbReference type="ARBA" id="ARBA00023136"/>
    </source>
</evidence>
<feature type="compositionally biased region" description="Basic and acidic residues" evidence="10">
    <location>
        <begin position="71"/>
        <end position="102"/>
    </location>
</feature>
<evidence type="ECO:0000256" key="11">
    <source>
        <dbReference type="SAM" id="Phobius"/>
    </source>
</evidence>
<dbReference type="Proteomes" id="UP000789524">
    <property type="component" value="Unassembled WGS sequence"/>
</dbReference>
<evidence type="ECO:0000256" key="4">
    <source>
        <dbReference type="ARBA" id="ARBA00022490"/>
    </source>
</evidence>
<dbReference type="GO" id="GO:0030968">
    <property type="term" value="P:endoplasmic reticulum unfolded protein response"/>
    <property type="evidence" value="ECO:0007669"/>
    <property type="project" value="TreeGrafter"/>
</dbReference>
<evidence type="ECO:0000256" key="3">
    <source>
        <dbReference type="ARBA" id="ARBA00011034"/>
    </source>
</evidence>
<dbReference type="GO" id="GO:0036502">
    <property type="term" value="C:Derlin-1-VIMP complex"/>
    <property type="evidence" value="ECO:0007669"/>
    <property type="project" value="TreeGrafter"/>
</dbReference>
<evidence type="ECO:0000256" key="5">
    <source>
        <dbReference type="ARBA" id="ARBA00022692"/>
    </source>
</evidence>
<gene>
    <name evidence="12" type="ORF">DCHRY22_LOCUS11175</name>
</gene>
<protein>
    <submittedName>
        <fullName evidence="12">(African queen) hypothetical protein</fullName>
    </submittedName>
</protein>
<keyword evidence="8 11" id="KW-1133">Transmembrane helix</keyword>
<keyword evidence="5 11" id="KW-0812">Transmembrane</keyword>
<keyword evidence="6" id="KW-0256">Endoplasmic reticulum</keyword>
<name>A0A8J2W162_9NEOP</name>
<keyword evidence="7" id="KW-0712">Selenocysteine</keyword>
<dbReference type="PANTHER" id="PTHR28621:SF1">
    <property type="entry name" value="SELENOPROTEIN S"/>
    <property type="match status" value="1"/>
</dbReference>
<dbReference type="AlphaFoldDB" id="A0A8J2W162"/>
<proteinExistence type="inferred from homology"/>